<dbReference type="EMBL" id="RHHR01000002">
    <property type="protein sequence ID" value="RNB77046.1"/>
    <property type="molecule type" value="Genomic_DNA"/>
</dbReference>
<dbReference type="RefSeq" id="WP_122907088.1">
    <property type="nucleotide sequence ID" value="NZ_CBCSBE010000018.1"/>
</dbReference>
<dbReference type="InterPro" id="IPR005648">
    <property type="entry name" value="FlgD"/>
</dbReference>
<dbReference type="Proteomes" id="UP000282028">
    <property type="component" value="Unassembled WGS sequence"/>
</dbReference>
<dbReference type="AlphaFoldDB" id="A0A3M8CMS9"/>
<keyword evidence="2 3" id="KW-1005">Bacterial flagellum biogenesis</keyword>
<evidence type="ECO:0000313" key="4">
    <source>
        <dbReference type="EMBL" id="RNB77046.1"/>
    </source>
</evidence>
<name>A0A3M8CMS9_9BACL</name>
<evidence type="ECO:0000256" key="2">
    <source>
        <dbReference type="ARBA" id="ARBA00022795"/>
    </source>
</evidence>
<keyword evidence="4" id="KW-0966">Cell projection</keyword>
<keyword evidence="4" id="KW-0282">Flagellum</keyword>
<keyword evidence="4" id="KW-0969">Cilium</keyword>
<evidence type="ECO:0000256" key="1">
    <source>
        <dbReference type="ARBA" id="ARBA00010577"/>
    </source>
</evidence>
<reference evidence="4 5" key="1">
    <citation type="submission" date="2018-10" db="EMBL/GenBank/DDBJ databases">
        <title>Phylogenomics of Brevibacillus.</title>
        <authorList>
            <person name="Dunlap C."/>
        </authorList>
    </citation>
    <scope>NUCLEOTIDE SEQUENCE [LARGE SCALE GENOMIC DNA]</scope>
    <source>
        <strain evidence="4 5">JCM 12215</strain>
    </source>
</reference>
<evidence type="ECO:0000256" key="3">
    <source>
        <dbReference type="RuleBase" id="RU362076"/>
    </source>
</evidence>
<comment type="similarity">
    <text evidence="1 3">Belongs to the FlgD family.</text>
</comment>
<dbReference type="OrthoDB" id="280334at2"/>
<dbReference type="Pfam" id="PF03963">
    <property type="entry name" value="FlgD"/>
    <property type="match status" value="1"/>
</dbReference>
<gene>
    <name evidence="4" type="ORF">EDM52_00515</name>
</gene>
<comment type="function">
    <text evidence="3">Required for flagellar hook formation. May act as a scaffolding protein.</text>
</comment>
<evidence type="ECO:0000313" key="5">
    <source>
        <dbReference type="Proteomes" id="UP000282028"/>
    </source>
</evidence>
<keyword evidence="5" id="KW-1185">Reference proteome</keyword>
<accession>A0A3M8CMS9</accession>
<organism evidence="4 5">
    <name type="scientific">Brevibacillus invocatus</name>
    <dbReference type="NCBI Taxonomy" id="173959"/>
    <lineage>
        <taxon>Bacteria</taxon>
        <taxon>Bacillati</taxon>
        <taxon>Bacillota</taxon>
        <taxon>Bacilli</taxon>
        <taxon>Bacillales</taxon>
        <taxon>Paenibacillaceae</taxon>
        <taxon>Brevibacillus</taxon>
    </lineage>
</organism>
<comment type="caution">
    <text evidence="4">The sequence shown here is derived from an EMBL/GenBank/DDBJ whole genome shotgun (WGS) entry which is preliminary data.</text>
</comment>
<proteinExistence type="inferred from homology"/>
<protein>
    <recommendedName>
        <fullName evidence="3">Basal-body rod modification protein FlgD</fullName>
    </recommendedName>
</protein>
<sequence>MSDNTVKNNPYIQPHMSYQGKKEFSTELDNNAFMKLLLEQLKHQDPMSPMDNSQFIQQTSMMTMVEKITKMATLMEQSNNSMLTLEKYEQLVGRTATYTLTTADPVTGETSTETKEGNIEAVYMDNNKIYFRLAGETTPIPLTDIKGLESQGMAGNAIDSSVKFMEMIGSTVSYKTTTQVEGSEPVEVIKDGVITGFSMKNGVAQFQLDNGATVKLDEITGMSVNPDNQAMSSSLQYAQMIGFSVTYNQSTTNTDGTTSSEEMSGIIQAVSMKNGLIEFVLEDGKKVSLQQITGYEAQA</sequence>
<dbReference type="GO" id="GO:0044781">
    <property type="term" value="P:bacterial-type flagellum organization"/>
    <property type="evidence" value="ECO:0007669"/>
    <property type="project" value="UniProtKB-UniRule"/>
</dbReference>